<keyword evidence="2" id="KW-1133">Transmembrane helix</keyword>
<accession>A0ABN8Q0U3</accession>
<evidence type="ECO:0000259" key="3">
    <source>
        <dbReference type="Pfam" id="PF12902"/>
    </source>
</evidence>
<dbReference type="Proteomes" id="UP001159405">
    <property type="component" value="Unassembled WGS sequence"/>
</dbReference>
<feature type="domain" description="Iminophenyl-pyruvate dimer synthase" evidence="3">
    <location>
        <begin position="642"/>
        <end position="932"/>
    </location>
</feature>
<comment type="caution">
    <text evidence="4">The sequence shown here is derived from an EMBL/GenBank/DDBJ whole genome shotgun (WGS) entry which is preliminary data.</text>
</comment>
<reference evidence="4 5" key="1">
    <citation type="submission" date="2022-05" db="EMBL/GenBank/DDBJ databases">
        <authorList>
            <consortium name="Genoscope - CEA"/>
            <person name="William W."/>
        </authorList>
    </citation>
    <scope>NUCLEOTIDE SEQUENCE [LARGE SCALE GENOMIC DNA]</scope>
</reference>
<dbReference type="PANTHER" id="PTHR34400">
    <property type="match status" value="1"/>
</dbReference>
<feature type="transmembrane region" description="Helical" evidence="2">
    <location>
        <begin position="12"/>
        <end position="37"/>
    </location>
</feature>
<evidence type="ECO:0000313" key="5">
    <source>
        <dbReference type="Proteomes" id="UP001159405"/>
    </source>
</evidence>
<evidence type="ECO:0000256" key="1">
    <source>
        <dbReference type="SAM" id="MobiDB-lite"/>
    </source>
</evidence>
<dbReference type="InterPro" id="IPR012347">
    <property type="entry name" value="Ferritin-like"/>
</dbReference>
<dbReference type="CDD" id="cd00657">
    <property type="entry name" value="Ferritin_like"/>
    <property type="match status" value="1"/>
</dbReference>
<evidence type="ECO:0000313" key="4">
    <source>
        <dbReference type="EMBL" id="CAH3154761.1"/>
    </source>
</evidence>
<dbReference type="InterPro" id="IPR026820">
    <property type="entry name" value="VioB/RebD_dom"/>
</dbReference>
<dbReference type="SUPFAM" id="SSF47240">
    <property type="entry name" value="Ferritin-like"/>
    <property type="match status" value="1"/>
</dbReference>
<name>A0ABN8Q0U3_9CNID</name>
<dbReference type="InterPro" id="IPR009078">
    <property type="entry name" value="Ferritin-like_SF"/>
</dbReference>
<dbReference type="EMBL" id="CALNXK010000099">
    <property type="protein sequence ID" value="CAH3154761.1"/>
    <property type="molecule type" value="Genomic_DNA"/>
</dbReference>
<keyword evidence="5" id="KW-1185">Reference proteome</keyword>
<protein>
    <recommendedName>
        <fullName evidence="3">Iminophenyl-pyruvate dimer synthase domain-containing protein</fullName>
    </recommendedName>
</protein>
<dbReference type="Gene3D" id="1.20.1260.10">
    <property type="match status" value="1"/>
</dbReference>
<keyword evidence="2" id="KW-0812">Transmembrane</keyword>
<keyword evidence="2" id="KW-0472">Membrane</keyword>
<proteinExistence type="predicted"/>
<evidence type="ECO:0000256" key="2">
    <source>
        <dbReference type="SAM" id="Phobius"/>
    </source>
</evidence>
<dbReference type="PANTHER" id="PTHR34400:SF4">
    <property type="entry name" value="MEMBRANE PROTEIN"/>
    <property type="match status" value="1"/>
</dbReference>
<feature type="region of interest" description="Disordered" evidence="1">
    <location>
        <begin position="1049"/>
        <end position="1070"/>
    </location>
</feature>
<organism evidence="4 5">
    <name type="scientific">Porites lobata</name>
    <dbReference type="NCBI Taxonomy" id="104759"/>
    <lineage>
        <taxon>Eukaryota</taxon>
        <taxon>Metazoa</taxon>
        <taxon>Cnidaria</taxon>
        <taxon>Anthozoa</taxon>
        <taxon>Hexacorallia</taxon>
        <taxon>Scleractinia</taxon>
        <taxon>Fungiina</taxon>
        <taxon>Poritidae</taxon>
        <taxon>Porites</taxon>
    </lineage>
</organism>
<gene>
    <name evidence="4" type="ORF">PLOB_00050163</name>
</gene>
<sequence>MNDRLQKQEAKLMTILMCVKFLIQFISFGHLFLIILVDDASPKDPFTSYLLWPHFHFSGTFRSDVSTVNNNPLNFDTEKFTAADLIQGPRNWNPMGSGEWSVTGSVTHVCYSNGHCVGEDEGDKSSEPLMGALIMDGGNKTFAKLVDLDPEAQLFSEIWGWRIRVGNLFSADYTPVPFQYIWKKMVTRRRGDSTLGAAYQSVLSNIRWIDTSNDSPFIRQIQTSMNNDNIDGERLSIRFNVDMYQRDYRKDNFTIGRVTGTIGLLGRKSPPFFTHGRMMKSMASHLQDTPFYLDQRHRKVFVDFGNSLPIHENGTLFTDLYDSLRVALPLNEQPSMTCSDDLLWLGVVYNQYPNWYQNSAGVQIFPALGSLSESEMEKLNSHPLVVVEASGNLPVLKCKKILLAEDIDGLDIHPYNTWTFRKNPGDLAQVKLLATKFGKPLPGARVRLDPCNCENIFSGGPEVGQPALDVPSYLTTDKNGRATLDIEAKDPKNNRSLIDGQLYPFIYSLDGQNKNCSHMCKNNALMLLNSLVVVLVFDEYKLKGVEPTWLDDVYPIFKQYANLYPVMSKNFVDLGNYYDVINHKKAIKMSLELPISHPNHMPVTRDLSKSKRQVIVEWLSKEKPPIGDPKRFYSVEHLRSDLQTALELEHATIPTYLTALASIKYSYNLEIQRVMKAIIIQEMMHMALVGNILNAIGGEPSLYSKEFIPIYPSRLPGGVQPDLIVPIEKLSLGLIRNIFMKIEQPELEQQRISRFQQIFSFAHHHKRLMEGKGHCQGGEESEGCQIHEFTVRQNMLITDPQADGDRSSDCSFSKELFLKRLELLHGKFPGDNIKIVKHHNTIGAFYNHILNALDYLTDCGKNNSIFKGDMNRQVDFGEWSVHGHTIKVYDYFTAVEAIEKIIEQGEGSSPCNPVAWDTGSGKDLSHYFLFYSVAEKHEIQVVLTDTSPDGSEDDSVIDYTELCNGTYYFNGSKIPFDPDGVWPMVSNPRMSKYKKGSNAYRQAEMFNMVYTKLLKSLENVFNGRPETLKDALGLMFSVDLHLRNLLATPIDDNGDPDVGPNAGPTFDFTP</sequence>
<dbReference type="Pfam" id="PF12902">
    <property type="entry name" value="Ferritin-like"/>
    <property type="match status" value="1"/>
</dbReference>